<sequence length="244" mass="27361">MEALLTKDSVDFRDCISRYYTNDEATEDGHRDESLPMTDFHSAKESPQSKGINNAHTGGEGLFQVHHLHEDHALSLVCKAGEGNRQFPLMDKDEGKDKLFEPDSSKISSPRSRAKEIGSTSAVSNKIISSKNSDLISSLSDSLLKLHGKYITMDEPTRTSEGKRVVAWVKVEIDLLKPDVEGLMVESEHQAMIVKLKTENRPKVCLKFKRRAIRLRNVEDLGPKRTKGAQSLVWQKRNPPPNGK</sequence>
<name>A0AAV7EXP7_ARIFI</name>
<dbReference type="Proteomes" id="UP000825729">
    <property type="component" value="Unassembled WGS sequence"/>
</dbReference>
<dbReference type="AlphaFoldDB" id="A0AAV7EXP7"/>
<feature type="region of interest" description="Disordered" evidence="1">
    <location>
        <begin position="89"/>
        <end position="118"/>
    </location>
</feature>
<evidence type="ECO:0000313" key="2">
    <source>
        <dbReference type="EMBL" id="KAG9453174.1"/>
    </source>
</evidence>
<protein>
    <submittedName>
        <fullName evidence="2">Uncharacterized protein</fullName>
    </submittedName>
</protein>
<keyword evidence="3" id="KW-1185">Reference proteome</keyword>
<feature type="compositionally biased region" description="Polar residues" evidence="1">
    <location>
        <begin position="45"/>
        <end position="56"/>
    </location>
</feature>
<dbReference type="EMBL" id="JAINDJ010000003">
    <property type="protein sequence ID" value="KAG9453174.1"/>
    <property type="molecule type" value="Genomic_DNA"/>
</dbReference>
<organism evidence="2 3">
    <name type="scientific">Aristolochia fimbriata</name>
    <name type="common">White veined hardy Dutchman's pipe vine</name>
    <dbReference type="NCBI Taxonomy" id="158543"/>
    <lineage>
        <taxon>Eukaryota</taxon>
        <taxon>Viridiplantae</taxon>
        <taxon>Streptophyta</taxon>
        <taxon>Embryophyta</taxon>
        <taxon>Tracheophyta</taxon>
        <taxon>Spermatophyta</taxon>
        <taxon>Magnoliopsida</taxon>
        <taxon>Magnoliidae</taxon>
        <taxon>Piperales</taxon>
        <taxon>Aristolochiaceae</taxon>
        <taxon>Aristolochia</taxon>
    </lineage>
</organism>
<feature type="region of interest" description="Disordered" evidence="1">
    <location>
        <begin position="219"/>
        <end position="244"/>
    </location>
</feature>
<proteinExistence type="predicted"/>
<evidence type="ECO:0000256" key="1">
    <source>
        <dbReference type="SAM" id="MobiDB-lite"/>
    </source>
</evidence>
<gene>
    <name evidence="2" type="ORF">H6P81_006078</name>
</gene>
<evidence type="ECO:0000313" key="3">
    <source>
        <dbReference type="Proteomes" id="UP000825729"/>
    </source>
</evidence>
<reference evidence="2 3" key="1">
    <citation type="submission" date="2021-07" db="EMBL/GenBank/DDBJ databases">
        <title>The Aristolochia fimbriata genome: insights into angiosperm evolution, floral development and chemical biosynthesis.</title>
        <authorList>
            <person name="Jiao Y."/>
        </authorList>
    </citation>
    <scope>NUCLEOTIDE SEQUENCE [LARGE SCALE GENOMIC DNA]</scope>
    <source>
        <strain evidence="2">IBCAS-2021</strain>
        <tissue evidence="2">Leaf</tissue>
    </source>
</reference>
<feature type="region of interest" description="Disordered" evidence="1">
    <location>
        <begin position="25"/>
        <end position="58"/>
    </location>
</feature>
<comment type="caution">
    <text evidence="2">The sequence shown here is derived from an EMBL/GenBank/DDBJ whole genome shotgun (WGS) entry which is preliminary data.</text>
</comment>
<accession>A0AAV7EXP7</accession>
<feature type="compositionally biased region" description="Basic and acidic residues" evidence="1">
    <location>
        <begin position="90"/>
        <end position="104"/>
    </location>
</feature>